<sequence length="289" mass="33966" precursor="true">MLKRLLLILMVLLSLEGITQRATSASVDDTLFDYFKRLRTIQNIDKKLALNDSIREIFGRILKEKDSFEHGFDTIKTIGKILSPDEKFRLINWNIIKPDGTYNYYCYVQFYNEDKDEIRLTELHDASDSISDPEQQVLMADQWYGALYYEIVPAKVKRRNHYLLLGWDGGDLFVNRKVIDVLSFSSSGVPRFGKSVFKFKKDRKKRVVFEFSYMATMRLFYDDDIDMVVFEHMTPIKPSLKGQKVAYGSDLTFDGLEFEDGKWILRENLDVKNSKKQLNKRKKDISYTF</sequence>
<gene>
    <name evidence="2" type="ORF">L21SP5_01420</name>
</gene>
<evidence type="ECO:0000313" key="3">
    <source>
        <dbReference type="Proteomes" id="UP000064893"/>
    </source>
</evidence>
<dbReference type="EMBL" id="CP013118">
    <property type="protein sequence ID" value="ALO15070.1"/>
    <property type="molecule type" value="Genomic_DNA"/>
</dbReference>
<evidence type="ECO:0000313" key="2">
    <source>
        <dbReference type="EMBL" id="ALO15070.1"/>
    </source>
</evidence>
<organism evidence="2 3">
    <name type="scientific">Salinivirga cyanobacteriivorans</name>
    <dbReference type="NCBI Taxonomy" id="1307839"/>
    <lineage>
        <taxon>Bacteria</taxon>
        <taxon>Pseudomonadati</taxon>
        <taxon>Bacteroidota</taxon>
        <taxon>Bacteroidia</taxon>
        <taxon>Bacteroidales</taxon>
        <taxon>Salinivirgaceae</taxon>
        <taxon>Salinivirga</taxon>
    </lineage>
</organism>
<dbReference type="AlphaFoldDB" id="A0A0S2HYD0"/>
<accession>A0A0S2HYD0</accession>
<keyword evidence="1" id="KW-0732">Signal</keyword>
<name>A0A0S2HYD0_9BACT</name>
<dbReference type="RefSeq" id="WP_057952563.1">
    <property type="nucleotide sequence ID" value="NZ_CP013118.1"/>
</dbReference>
<reference evidence="2 3" key="1">
    <citation type="submission" date="2015-11" db="EMBL/GenBank/DDBJ databases">
        <title>Description and complete genome sequence of a novel strain predominating in hypersaline microbial mats and representing a new family of the Bacteriodetes phylum.</title>
        <authorList>
            <person name="Spring S."/>
            <person name="Bunk B."/>
            <person name="Sproer C."/>
            <person name="Klenk H.-P."/>
        </authorList>
    </citation>
    <scope>NUCLEOTIDE SEQUENCE [LARGE SCALE GENOMIC DNA]</scope>
    <source>
        <strain evidence="2 3">L21-Spi-D4</strain>
    </source>
</reference>
<dbReference type="KEGG" id="blq:L21SP5_01420"/>
<evidence type="ECO:0000256" key="1">
    <source>
        <dbReference type="SAM" id="SignalP"/>
    </source>
</evidence>
<proteinExistence type="predicted"/>
<keyword evidence="3" id="KW-1185">Reference proteome</keyword>
<feature type="chain" id="PRO_5006599242" evidence="1">
    <location>
        <begin position="25"/>
        <end position="289"/>
    </location>
</feature>
<dbReference type="Proteomes" id="UP000064893">
    <property type="component" value="Chromosome"/>
</dbReference>
<protein>
    <submittedName>
        <fullName evidence="2">Uncharacterized protein</fullName>
    </submittedName>
</protein>
<dbReference type="OrthoDB" id="788168at2"/>
<feature type="signal peptide" evidence="1">
    <location>
        <begin position="1"/>
        <end position="24"/>
    </location>
</feature>
<dbReference type="STRING" id="1307839.L21SP5_01420"/>